<evidence type="ECO:0000256" key="1">
    <source>
        <dbReference type="ARBA" id="ARBA00022723"/>
    </source>
</evidence>
<feature type="domain" description="VOC" evidence="2">
    <location>
        <begin position="6"/>
        <end position="125"/>
    </location>
</feature>
<dbReference type="RefSeq" id="WP_345501272.1">
    <property type="nucleotide sequence ID" value="NZ_BAABLO010000001.1"/>
</dbReference>
<dbReference type="PANTHER" id="PTHR36113:SF6">
    <property type="entry name" value="FOSFOMYCIN RESISTANCE PROTEIN FOSX"/>
    <property type="match status" value="1"/>
</dbReference>
<dbReference type="EMBL" id="BAABLO010000001">
    <property type="protein sequence ID" value="GAA4713700.1"/>
    <property type="molecule type" value="Genomic_DNA"/>
</dbReference>
<evidence type="ECO:0000259" key="2">
    <source>
        <dbReference type="PROSITE" id="PS51819"/>
    </source>
</evidence>
<keyword evidence="1" id="KW-0479">Metal-binding</keyword>
<dbReference type="SUPFAM" id="SSF54593">
    <property type="entry name" value="Glyoxalase/Bleomycin resistance protein/Dihydroxybiphenyl dioxygenase"/>
    <property type="match status" value="1"/>
</dbReference>
<dbReference type="Pfam" id="PF00903">
    <property type="entry name" value="Glyoxalase"/>
    <property type="match status" value="1"/>
</dbReference>
<dbReference type="PROSITE" id="PS00934">
    <property type="entry name" value="GLYOXALASE_I_1"/>
    <property type="match status" value="1"/>
</dbReference>
<dbReference type="InterPro" id="IPR004360">
    <property type="entry name" value="Glyas_Fos-R_dOase_dom"/>
</dbReference>
<dbReference type="InterPro" id="IPR029068">
    <property type="entry name" value="Glyas_Bleomycin-R_OHBP_Dase"/>
</dbReference>
<name>A0ABP8XUZ2_9MICO</name>
<evidence type="ECO:0000313" key="4">
    <source>
        <dbReference type="Proteomes" id="UP001500556"/>
    </source>
</evidence>
<dbReference type="InterPro" id="IPR018146">
    <property type="entry name" value="Glyoxalase_1_CS"/>
</dbReference>
<dbReference type="InterPro" id="IPR037523">
    <property type="entry name" value="VOC_core"/>
</dbReference>
<accession>A0ABP8XUZ2</accession>
<gene>
    <name evidence="3" type="ORF">GCM10025782_07420</name>
</gene>
<evidence type="ECO:0000313" key="3">
    <source>
        <dbReference type="EMBL" id="GAA4713700.1"/>
    </source>
</evidence>
<proteinExistence type="predicted"/>
<dbReference type="Proteomes" id="UP001500556">
    <property type="component" value="Unassembled WGS sequence"/>
</dbReference>
<protein>
    <submittedName>
        <fullName evidence="3">VOC family protein</fullName>
    </submittedName>
</protein>
<sequence>MPSFSGLNHVSLSVTDLDVSQRFYTQVLGFLAVLDTGTARVCMHKGTGFTIALVRHGGSGGARFDEANPGLDHVGMAARDREELVEWEQRFAELGVEHSPIQDMPLGHHLNFKDPDGIALELQAPTSAYAAAVERMRSEDLSDEEVLAAAVQMVGADFVARQDV</sequence>
<dbReference type="InterPro" id="IPR051332">
    <property type="entry name" value="Fosfomycin_Res_Enzymes"/>
</dbReference>
<comment type="caution">
    <text evidence="3">The sequence shown here is derived from an EMBL/GenBank/DDBJ whole genome shotgun (WGS) entry which is preliminary data.</text>
</comment>
<keyword evidence="4" id="KW-1185">Reference proteome</keyword>
<dbReference type="PANTHER" id="PTHR36113">
    <property type="entry name" value="LYASE, PUTATIVE-RELATED-RELATED"/>
    <property type="match status" value="1"/>
</dbReference>
<dbReference type="PROSITE" id="PS51819">
    <property type="entry name" value="VOC"/>
    <property type="match status" value="1"/>
</dbReference>
<dbReference type="Gene3D" id="3.10.180.10">
    <property type="entry name" value="2,3-Dihydroxybiphenyl 1,2-Dioxygenase, domain 1"/>
    <property type="match status" value="1"/>
</dbReference>
<reference evidence="4" key="1">
    <citation type="journal article" date="2019" name="Int. J. Syst. Evol. Microbiol.">
        <title>The Global Catalogue of Microorganisms (GCM) 10K type strain sequencing project: providing services to taxonomists for standard genome sequencing and annotation.</title>
        <authorList>
            <consortium name="The Broad Institute Genomics Platform"/>
            <consortium name="The Broad Institute Genome Sequencing Center for Infectious Disease"/>
            <person name="Wu L."/>
            <person name="Ma J."/>
        </authorList>
    </citation>
    <scope>NUCLEOTIDE SEQUENCE [LARGE SCALE GENOMIC DNA]</scope>
    <source>
        <strain evidence="4">JCM 18961</strain>
    </source>
</reference>
<organism evidence="3 4">
    <name type="scientific">Pedococcus ginsenosidimutans</name>
    <dbReference type="NCBI Taxonomy" id="490570"/>
    <lineage>
        <taxon>Bacteria</taxon>
        <taxon>Bacillati</taxon>
        <taxon>Actinomycetota</taxon>
        <taxon>Actinomycetes</taxon>
        <taxon>Micrococcales</taxon>
        <taxon>Intrasporangiaceae</taxon>
        <taxon>Pedococcus</taxon>
    </lineage>
</organism>